<protein>
    <recommendedName>
        <fullName evidence="2">DUF6536 domain-containing protein</fullName>
    </recommendedName>
</protein>
<feature type="transmembrane region" description="Helical" evidence="1">
    <location>
        <begin position="421"/>
        <end position="441"/>
    </location>
</feature>
<dbReference type="PANTHER" id="PTHR35395:SF1">
    <property type="entry name" value="DUF6536 DOMAIN-CONTAINING PROTEIN"/>
    <property type="match status" value="1"/>
</dbReference>
<evidence type="ECO:0000313" key="3">
    <source>
        <dbReference type="EMBL" id="KAF2023656.1"/>
    </source>
</evidence>
<feature type="transmembrane region" description="Helical" evidence="1">
    <location>
        <begin position="256"/>
        <end position="279"/>
    </location>
</feature>
<feature type="transmembrane region" description="Helical" evidence="1">
    <location>
        <begin position="40"/>
        <end position="57"/>
    </location>
</feature>
<dbReference type="Pfam" id="PF20163">
    <property type="entry name" value="DUF6536"/>
    <property type="match status" value="1"/>
</dbReference>
<dbReference type="Proteomes" id="UP000799777">
    <property type="component" value="Unassembled WGS sequence"/>
</dbReference>
<keyword evidence="1" id="KW-0472">Membrane</keyword>
<reference evidence="3" key="1">
    <citation type="journal article" date="2020" name="Stud. Mycol.">
        <title>101 Dothideomycetes genomes: a test case for predicting lifestyles and emergence of pathogens.</title>
        <authorList>
            <person name="Haridas S."/>
            <person name="Albert R."/>
            <person name="Binder M."/>
            <person name="Bloem J."/>
            <person name="Labutti K."/>
            <person name="Salamov A."/>
            <person name="Andreopoulos B."/>
            <person name="Baker S."/>
            <person name="Barry K."/>
            <person name="Bills G."/>
            <person name="Bluhm B."/>
            <person name="Cannon C."/>
            <person name="Castanera R."/>
            <person name="Culley D."/>
            <person name="Daum C."/>
            <person name="Ezra D."/>
            <person name="Gonzalez J."/>
            <person name="Henrissat B."/>
            <person name="Kuo A."/>
            <person name="Liang C."/>
            <person name="Lipzen A."/>
            <person name="Lutzoni F."/>
            <person name="Magnuson J."/>
            <person name="Mondo S."/>
            <person name="Nolan M."/>
            <person name="Ohm R."/>
            <person name="Pangilinan J."/>
            <person name="Park H.-J."/>
            <person name="Ramirez L."/>
            <person name="Alfaro M."/>
            <person name="Sun H."/>
            <person name="Tritt A."/>
            <person name="Yoshinaga Y."/>
            <person name="Zwiers L.-H."/>
            <person name="Turgeon B."/>
            <person name="Goodwin S."/>
            <person name="Spatafora J."/>
            <person name="Crous P."/>
            <person name="Grigoriev I."/>
        </authorList>
    </citation>
    <scope>NUCLEOTIDE SEQUENCE</scope>
    <source>
        <strain evidence="3">CBS 110217</strain>
    </source>
</reference>
<dbReference type="OrthoDB" id="5429634at2759"/>
<feature type="transmembrane region" description="Helical" evidence="1">
    <location>
        <begin position="354"/>
        <end position="373"/>
    </location>
</feature>
<sequence>MQRLIAPTRKEIDTAHARRIWLDIGVPGVRNLFFIAPTRALLWFILGLSSVPLHFMYNSVIFSTISANLVTFQQTDSAQALEELVANNRESMRFANLTSIKCQEQYNAQFISNHGSGWGLLAIPSLASRYDWTGNVTGVGKFGLANEYAYCMSEITQPQCQVQLSLIIMGIVILANFVKTLAVAFILWRLDHETIVTIGDAIESFLQNPDSSTKNCCLLSRSYLEKQWVDPTSRAVLHWRQQYRPYWYMACSPRRWVVSILCALATIVPGAVLVTMAQLERRSSTNIGWNGFGRVSGDHFLSLELPSGGDSILTSVLIVNSPQVVISLLYVLYNGAFTLTSPSRGQRSTYFLQLPYIWSVPLLTVSILLHWFISQSIFLARVGFYMNGKPYTNDFYKNDDHWIPIMPLSGNVFTGIGYSDMALVASISTVVALVVACRLVAGFRTFAKGLPVGGTSSAVISAACHVRYMNEGDRCNEDITEQPLQWGVTIRGGPDIVGHMCFSDGEVERPEYGSLYAGASPADN</sequence>
<dbReference type="PANTHER" id="PTHR35395">
    <property type="entry name" value="DUF6536 DOMAIN-CONTAINING PROTEIN"/>
    <property type="match status" value="1"/>
</dbReference>
<gene>
    <name evidence="3" type="ORF">EK21DRAFT_118567</name>
</gene>
<feature type="domain" description="DUF6536" evidence="2">
    <location>
        <begin position="1"/>
        <end position="71"/>
    </location>
</feature>
<dbReference type="EMBL" id="ML978332">
    <property type="protein sequence ID" value="KAF2023656.1"/>
    <property type="molecule type" value="Genomic_DNA"/>
</dbReference>
<accession>A0A9P4LET5</accession>
<dbReference type="AlphaFoldDB" id="A0A9P4LET5"/>
<dbReference type="InterPro" id="IPR046623">
    <property type="entry name" value="DUF6536"/>
</dbReference>
<evidence type="ECO:0000259" key="2">
    <source>
        <dbReference type="Pfam" id="PF20163"/>
    </source>
</evidence>
<proteinExistence type="predicted"/>
<keyword evidence="1" id="KW-1133">Transmembrane helix</keyword>
<feature type="transmembrane region" description="Helical" evidence="1">
    <location>
        <begin position="312"/>
        <end position="333"/>
    </location>
</feature>
<evidence type="ECO:0000313" key="4">
    <source>
        <dbReference type="Proteomes" id="UP000799777"/>
    </source>
</evidence>
<name>A0A9P4LET5_9PLEO</name>
<keyword evidence="4" id="KW-1185">Reference proteome</keyword>
<organism evidence="3 4">
    <name type="scientific">Setomelanomma holmii</name>
    <dbReference type="NCBI Taxonomy" id="210430"/>
    <lineage>
        <taxon>Eukaryota</taxon>
        <taxon>Fungi</taxon>
        <taxon>Dikarya</taxon>
        <taxon>Ascomycota</taxon>
        <taxon>Pezizomycotina</taxon>
        <taxon>Dothideomycetes</taxon>
        <taxon>Pleosporomycetidae</taxon>
        <taxon>Pleosporales</taxon>
        <taxon>Pleosporineae</taxon>
        <taxon>Phaeosphaeriaceae</taxon>
        <taxon>Setomelanomma</taxon>
    </lineage>
</organism>
<evidence type="ECO:0000256" key="1">
    <source>
        <dbReference type="SAM" id="Phobius"/>
    </source>
</evidence>
<feature type="transmembrane region" description="Helical" evidence="1">
    <location>
        <begin position="164"/>
        <end position="188"/>
    </location>
</feature>
<keyword evidence="1" id="KW-0812">Transmembrane</keyword>
<comment type="caution">
    <text evidence="3">The sequence shown here is derived from an EMBL/GenBank/DDBJ whole genome shotgun (WGS) entry which is preliminary data.</text>
</comment>